<evidence type="ECO:0000256" key="5">
    <source>
        <dbReference type="SAM" id="MobiDB-lite"/>
    </source>
</evidence>
<keyword evidence="1" id="KW-0479">Metal-binding</keyword>
<feature type="compositionally biased region" description="Polar residues" evidence="5">
    <location>
        <begin position="58"/>
        <end position="67"/>
    </location>
</feature>
<keyword evidence="2 4" id="KW-0863">Zinc-finger</keyword>
<dbReference type="GO" id="GO:0008270">
    <property type="term" value="F:zinc ion binding"/>
    <property type="evidence" value="ECO:0007669"/>
    <property type="project" value="UniProtKB-KW"/>
</dbReference>
<proteinExistence type="predicted"/>
<dbReference type="GO" id="GO:0005634">
    <property type="term" value="C:nucleus"/>
    <property type="evidence" value="ECO:0007669"/>
    <property type="project" value="TreeGrafter"/>
</dbReference>
<feature type="compositionally biased region" description="Polar residues" evidence="5">
    <location>
        <begin position="93"/>
        <end position="103"/>
    </location>
</feature>
<dbReference type="PROSITE" id="PS01358">
    <property type="entry name" value="ZF_RANBP2_1"/>
    <property type="match status" value="1"/>
</dbReference>
<reference evidence="7" key="1">
    <citation type="submission" date="2015-07" db="EMBL/GenBank/DDBJ databases">
        <title>MeaNS - Measles Nucleotide Surveillance Program.</title>
        <authorList>
            <person name="Tran T."/>
            <person name="Druce J."/>
        </authorList>
    </citation>
    <scope>NUCLEOTIDE SEQUENCE</scope>
    <source>
        <strain evidence="7">UCB-OBI-ISO-001</strain>
        <tissue evidence="7">Gonad</tissue>
    </source>
</reference>
<evidence type="ECO:0000256" key="1">
    <source>
        <dbReference type="ARBA" id="ARBA00022723"/>
    </source>
</evidence>
<evidence type="ECO:0000259" key="6">
    <source>
        <dbReference type="PROSITE" id="PS50199"/>
    </source>
</evidence>
<feature type="region of interest" description="Disordered" evidence="5">
    <location>
        <begin position="49"/>
        <end position="111"/>
    </location>
</feature>
<dbReference type="PANTHER" id="PTHR12920">
    <property type="entry name" value="RYBP AND YAF2-RELATED"/>
    <property type="match status" value="1"/>
</dbReference>
<dbReference type="InterPro" id="IPR001876">
    <property type="entry name" value="Znf_RanBP2"/>
</dbReference>
<organism evidence="7">
    <name type="scientific">Octopus bimaculoides</name>
    <name type="common">California two-spotted octopus</name>
    <dbReference type="NCBI Taxonomy" id="37653"/>
    <lineage>
        <taxon>Eukaryota</taxon>
        <taxon>Metazoa</taxon>
        <taxon>Spiralia</taxon>
        <taxon>Lophotrochozoa</taxon>
        <taxon>Mollusca</taxon>
        <taxon>Cephalopoda</taxon>
        <taxon>Coleoidea</taxon>
        <taxon>Octopodiformes</taxon>
        <taxon>Octopoda</taxon>
        <taxon>Incirrata</taxon>
        <taxon>Octopodidae</taxon>
        <taxon>Octopus</taxon>
    </lineage>
</organism>
<dbReference type="GO" id="GO:0003712">
    <property type="term" value="F:transcription coregulator activity"/>
    <property type="evidence" value="ECO:0007669"/>
    <property type="project" value="TreeGrafter"/>
</dbReference>
<dbReference type="PANTHER" id="PTHR12920:SF4">
    <property type="entry name" value="GEO03726P1"/>
    <property type="match status" value="1"/>
</dbReference>
<dbReference type="Gene3D" id="4.10.1060.10">
    <property type="entry name" value="Zinc finger, RanBP2-type"/>
    <property type="match status" value="1"/>
</dbReference>
<dbReference type="Pfam" id="PF00641">
    <property type="entry name" value="Zn_ribbon_RanBP"/>
    <property type="match status" value="1"/>
</dbReference>
<evidence type="ECO:0000256" key="2">
    <source>
        <dbReference type="ARBA" id="ARBA00022771"/>
    </source>
</evidence>
<dbReference type="GO" id="GO:0045893">
    <property type="term" value="P:positive regulation of DNA-templated transcription"/>
    <property type="evidence" value="ECO:0007669"/>
    <property type="project" value="InterPro"/>
</dbReference>
<dbReference type="InterPro" id="IPR036443">
    <property type="entry name" value="Znf_RanBP2_sf"/>
</dbReference>
<keyword evidence="3" id="KW-0862">Zinc</keyword>
<protein>
    <recommendedName>
        <fullName evidence="6">RanBP2-type domain-containing protein</fullName>
    </recommendedName>
</protein>
<dbReference type="InterPro" id="IPR039958">
    <property type="entry name" value="RYBP/YAF2"/>
</dbReference>
<dbReference type="STRING" id="37653.A0A0L8I7Y2"/>
<name>A0A0L8I7Y2_OCTBM</name>
<evidence type="ECO:0000256" key="3">
    <source>
        <dbReference type="ARBA" id="ARBA00022833"/>
    </source>
</evidence>
<evidence type="ECO:0000313" key="7">
    <source>
        <dbReference type="EMBL" id="KOF97603.1"/>
    </source>
</evidence>
<gene>
    <name evidence="7" type="ORF">OCBIM_22028967mg</name>
</gene>
<dbReference type="PROSITE" id="PS50199">
    <property type="entry name" value="ZF_RANBP2_2"/>
    <property type="match status" value="1"/>
</dbReference>
<feature type="non-terminal residue" evidence="7">
    <location>
        <position position="1"/>
    </location>
</feature>
<dbReference type="GO" id="GO:0003677">
    <property type="term" value="F:DNA binding"/>
    <property type="evidence" value="ECO:0007669"/>
    <property type="project" value="TreeGrafter"/>
</dbReference>
<feature type="domain" description="RanBP2-type" evidence="6">
    <location>
        <begin position="15"/>
        <end position="44"/>
    </location>
</feature>
<dbReference type="SMART" id="SM00547">
    <property type="entry name" value="ZnF_RBZ"/>
    <property type="match status" value="1"/>
</dbReference>
<sequence length="111" mass="12671">KRGTSRSKRHSKAPDEGYWDCSVCTYRNSPEAYKCEMCDVRKDDECTSLSPKPRLNTHVVQQNSQQFAPPPKKEKSQMRKDKHSNWSLVLPSGFTSPQSSRPTHATMESGR</sequence>
<dbReference type="EMBL" id="KQ416278">
    <property type="protein sequence ID" value="KOF97603.1"/>
    <property type="molecule type" value="Genomic_DNA"/>
</dbReference>
<accession>A0A0L8I7Y2</accession>
<dbReference type="AlphaFoldDB" id="A0A0L8I7Y2"/>
<dbReference type="SUPFAM" id="SSF90209">
    <property type="entry name" value="Ran binding protein zinc finger-like"/>
    <property type="match status" value="1"/>
</dbReference>
<evidence type="ECO:0000256" key="4">
    <source>
        <dbReference type="PROSITE-ProRule" id="PRU00322"/>
    </source>
</evidence>